<dbReference type="InterPro" id="IPR018060">
    <property type="entry name" value="HTH_AraC"/>
</dbReference>
<evidence type="ECO:0000259" key="4">
    <source>
        <dbReference type="PROSITE" id="PS01124"/>
    </source>
</evidence>
<evidence type="ECO:0000313" key="5">
    <source>
        <dbReference type="EMBL" id="MBB5035524.1"/>
    </source>
</evidence>
<accession>A0A7W8DMJ5</accession>
<dbReference type="InterPro" id="IPR009057">
    <property type="entry name" value="Homeodomain-like_sf"/>
</dbReference>
<feature type="domain" description="HTH araC/xylS-type" evidence="4">
    <location>
        <begin position="171"/>
        <end position="269"/>
    </location>
</feature>
<proteinExistence type="predicted"/>
<evidence type="ECO:0000313" key="6">
    <source>
        <dbReference type="Proteomes" id="UP000590740"/>
    </source>
</evidence>
<dbReference type="PANTHER" id="PTHR46796">
    <property type="entry name" value="HTH-TYPE TRANSCRIPTIONAL ACTIVATOR RHAS-RELATED"/>
    <property type="match status" value="1"/>
</dbReference>
<dbReference type="SMART" id="SM00342">
    <property type="entry name" value="HTH_ARAC"/>
    <property type="match status" value="1"/>
</dbReference>
<name>A0A7W8DMJ5_9BACT</name>
<dbReference type="PROSITE" id="PS01124">
    <property type="entry name" value="HTH_ARAC_FAMILY_2"/>
    <property type="match status" value="1"/>
</dbReference>
<sequence length="280" mass="30902">MSTTTSFSVATSPSHTSPRQRFIQNLAESELFQHYQKAFHTLTSLPLSLEAVREESPVEKIVTRQGVAGVVETQVPVRVGKNTIAVMLTGGVRLQPANADTFAPVAKALLDDGRSATEIRSAQVHFEHVPVMEPSRYEAAVAILQSFALQLGDSAHRMLFATATHEPEAVRNAKSFIHNHLAEPMSLEAVASAVNVSPFHFCKLFKRATGLTFTDFVNRARVEKAKRMLMKPAARITEVAYDVGFQSLSHFNRSFRRIADESPTEFRSRMKHGSPALMAA</sequence>
<dbReference type="AlphaFoldDB" id="A0A7W8DMJ5"/>
<keyword evidence="2 5" id="KW-0238">DNA-binding</keyword>
<evidence type="ECO:0000256" key="3">
    <source>
        <dbReference type="ARBA" id="ARBA00023163"/>
    </source>
</evidence>
<dbReference type="GO" id="GO:0003700">
    <property type="term" value="F:DNA-binding transcription factor activity"/>
    <property type="evidence" value="ECO:0007669"/>
    <property type="project" value="InterPro"/>
</dbReference>
<dbReference type="Pfam" id="PF12833">
    <property type="entry name" value="HTH_18"/>
    <property type="match status" value="1"/>
</dbReference>
<dbReference type="GO" id="GO:0043565">
    <property type="term" value="F:sequence-specific DNA binding"/>
    <property type="evidence" value="ECO:0007669"/>
    <property type="project" value="InterPro"/>
</dbReference>
<dbReference type="InterPro" id="IPR018062">
    <property type="entry name" value="HTH_AraC-typ_CS"/>
</dbReference>
<dbReference type="SUPFAM" id="SSF46689">
    <property type="entry name" value="Homeodomain-like"/>
    <property type="match status" value="2"/>
</dbReference>
<keyword evidence="6" id="KW-1185">Reference proteome</keyword>
<organism evidence="5 6">
    <name type="scientific">Prosthecobacter vanneervenii</name>
    <dbReference type="NCBI Taxonomy" id="48466"/>
    <lineage>
        <taxon>Bacteria</taxon>
        <taxon>Pseudomonadati</taxon>
        <taxon>Verrucomicrobiota</taxon>
        <taxon>Verrucomicrobiia</taxon>
        <taxon>Verrucomicrobiales</taxon>
        <taxon>Verrucomicrobiaceae</taxon>
        <taxon>Prosthecobacter</taxon>
    </lineage>
</organism>
<dbReference type="RefSeq" id="WP_184344411.1">
    <property type="nucleotide sequence ID" value="NZ_JACHIG010000018.1"/>
</dbReference>
<dbReference type="Pfam" id="PF10114">
    <property type="entry name" value="PocR"/>
    <property type="match status" value="1"/>
</dbReference>
<keyword evidence="1" id="KW-0805">Transcription regulation</keyword>
<keyword evidence="3" id="KW-0804">Transcription</keyword>
<dbReference type="Proteomes" id="UP000590740">
    <property type="component" value="Unassembled WGS sequence"/>
</dbReference>
<evidence type="ECO:0000256" key="2">
    <source>
        <dbReference type="ARBA" id="ARBA00023125"/>
    </source>
</evidence>
<dbReference type="PRINTS" id="PR00032">
    <property type="entry name" value="HTHARAC"/>
</dbReference>
<dbReference type="EMBL" id="JACHIG010000018">
    <property type="protein sequence ID" value="MBB5035524.1"/>
    <property type="molecule type" value="Genomic_DNA"/>
</dbReference>
<dbReference type="InterPro" id="IPR018771">
    <property type="entry name" value="PocR_dom"/>
</dbReference>
<reference evidence="5 6" key="1">
    <citation type="submission" date="2020-08" db="EMBL/GenBank/DDBJ databases">
        <title>Genomic Encyclopedia of Type Strains, Phase IV (KMG-IV): sequencing the most valuable type-strain genomes for metagenomic binning, comparative biology and taxonomic classification.</title>
        <authorList>
            <person name="Goeker M."/>
        </authorList>
    </citation>
    <scope>NUCLEOTIDE SEQUENCE [LARGE SCALE GENOMIC DNA]</scope>
    <source>
        <strain evidence="5 6">DSM 12252</strain>
    </source>
</reference>
<evidence type="ECO:0000256" key="1">
    <source>
        <dbReference type="ARBA" id="ARBA00023015"/>
    </source>
</evidence>
<dbReference type="InterPro" id="IPR020449">
    <property type="entry name" value="Tscrpt_reg_AraC-type_HTH"/>
</dbReference>
<dbReference type="PROSITE" id="PS00041">
    <property type="entry name" value="HTH_ARAC_FAMILY_1"/>
    <property type="match status" value="1"/>
</dbReference>
<protein>
    <submittedName>
        <fullName evidence="5">AraC-like DNA-binding protein</fullName>
    </submittedName>
</protein>
<gene>
    <name evidence="5" type="ORF">HNQ65_005135</name>
</gene>
<dbReference type="Gene3D" id="1.10.10.60">
    <property type="entry name" value="Homeodomain-like"/>
    <property type="match status" value="2"/>
</dbReference>
<dbReference type="InterPro" id="IPR050204">
    <property type="entry name" value="AraC_XylS_family_regulators"/>
</dbReference>
<comment type="caution">
    <text evidence="5">The sequence shown here is derived from an EMBL/GenBank/DDBJ whole genome shotgun (WGS) entry which is preliminary data.</text>
</comment>